<keyword evidence="1" id="KW-0238">DNA-binding</keyword>
<dbReference type="Gene3D" id="2.10.260.10">
    <property type="match status" value="1"/>
</dbReference>
<dbReference type="PANTHER" id="PTHR36432:SF1">
    <property type="entry name" value="STAGE V SPORULATION PROTEIN T"/>
    <property type="match status" value="1"/>
</dbReference>
<dbReference type="STRING" id="1123404.SAMN02745784_01822"/>
<dbReference type="NCBIfam" id="TIGR01439">
    <property type="entry name" value="lp_hng_hel_AbrB"/>
    <property type="match status" value="1"/>
</dbReference>
<accession>A0A1M4WEP7</accession>
<dbReference type="SMART" id="SM00966">
    <property type="entry name" value="SpoVT_AbrB"/>
    <property type="match status" value="1"/>
</dbReference>
<protein>
    <submittedName>
        <fullName evidence="3">Stage V sporulation protein T</fullName>
    </submittedName>
</protein>
<dbReference type="Pfam" id="PF04014">
    <property type="entry name" value="MazE_antitoxin"/>
    <property type="match status" value="1"/>
</dbReference>
<dbReference type="Proteomes" id="UP000184114">
    <property type="component" value="Unassembled WGS sequence"/>
</dbReference>
<dbReference type="SUPFAM" id="SSF89447">
    <property type="entry name" value="AbrB/MazE/MraZ-like"/>
    <property type="match status" value="1"/>
</dbReference>
<dbReference type="InterPro" id="IPR052731">
    <property type="entry name" value="B_subtilis_Trans_State_Reg"/>
</dbReference>
<proteinExistence type="predicted"/>
<evidence type="ECO:0000313" key="4">
    <source>
        <dbReference type="Proteomes" id="UP000184114"/>
    </source>
</evidence>
<dbReference type="GO" id="GO:0003677">
    <property type="term" value="F:DNA binding"/>
    <property type="evidence" value="ECO:0007669"/>
    <property type="project" value="UniProtKB-UniRule"/>
</dbReference>
<feature type="domain" description="SpoVT-AbrB" evidence="2">
    <location>
        <begin position="5"/>
        <end position="52"/>
    </location>
</feature>
<name>A0A1M4WEP7_9FIRM</name>
<dbReference type="PANTHER" id="PTHR36432">
    <property type="match status" value="1"/>
</dbReference>
<reference evidence="4" key="1">
    <citation type="submission" date="2016-11" db="EMBL/GenBank/DDBJ databases">
        <authorList>
            <person name="Varghese N."/>
            <person name="Submissions S."/>
        </authorList>
    </citation>
    <scope>NUCLEOTIDE SEQUENCE [LARGE SCALE GENOMIC DNA]</scope>
    <source>
        <strain evidence="4">DSM 18095</strain>
    </source>
</reference>
<sequence length="126" mass="14898">MEHTGIVRRVDELGRVVIPKEIRRTLRIREGDPLEISVDSKNVTISIKKYHPEKVFDFEDEELEEIIAALKERIKDRDIIIRQHDLTESSQITEDEILKYKQSRYLCRTIINKINEIVERGVNNVD</sequence>
<dbReference type="InterPro" id="IPR007159">
    <property type="entry name" value="SpoVT-AbrB_dom"/>
</dbReference>
<dbReference type="RefSeq" id="WP_072975638.1">
    <property type="nucleotide sequence ID" value="NZ_FQTY01000007.1"/>
</dbReference>
<gene>
    <name evidence="3" type="ORF">SAMN02745784_01822</name>
</gene>
<evidence type="ECO:0000256" key="1">
    <source>
        <dbReference type="PROSITE-ProRule" id="PRU01076"/>
    </source>
</evidence>
<dbReference type="AlphaFoldDB" id="A0A1M4WEP7"/>
<dbReference type="InterPro" id="IPR037914">
    <property type="entry name" value="SpoVT-AbrB_sf"/>
</dbReference>
<dbReference type="GeneID" id="301708042"/>
<keyword evidence="4" id="KW-1185">Reference proteome</keyword>
<evidence type="ECO:0000259" key="2">
    <source>
        <dbReference type="PROSITE" id="PS51740"/>
    </source>
</evidence>
<organism evidence="3 4">
    <name type="scientific">Tissierella praeacuta DSM 18095</name>
    <dbReference type="NCBI Taxonomy" id="1123404"/>
    <lineage>
        <taxon>Bacteria</taxon>
        <taxon>Bacillati</taxon>
        <taxon>Bacillota</taxon>
        <taxon>Tissierellia</taxon>
        <taxon>Tissierellales</taxon>
        <taxon>Tissierellaceae</taxon>
        <taxon>Tissierella</taxon>
    </lineage>
</organism>
<dbReference type="PROSITE" id="PS51740">
    <property type="entry name" value="SPOVT_ABRB"/>
    <property type="match status" value="1"/>
</dbReference>
<dbReference type="EMBL" id="FQTY01000007">
    <property type="protein sequence ID" value="SHE79630.1"/>
    <property type="molecule type" value="Genomic_DNA"/>
</dbReference>
<evidence type="ECO:0000313" key="3">
    <source>
        <dbReference type="EMBL" id="SHE79630.1"/>
    </source>
</evidence>